<comment type="caution">
    <text evidence="1">The sequence shown here is derived from an EMBL/GenBank/DDBJ whole genome shotgun (WGS) entry which is preliminary data.</text>
</comment>
<gene>
    <name evidence="1" type="ORF">PHYPSEUDO_000137</name>
</gene>
<keyword evidence="2" id="KW-1185">Reference proteome</keyword>
<evidence type="ECO:0000313" key="2">
    <source>
        <dbReference type="Proteomes" id="UP000694044"/>
    </source>
</evidence>
<dbReference type="EMBL" id="JAGDFM010000001">
    <property type="protein sequence ID" value="KAG7393960.1"/>
    <property type="molecule type" value="Genomic_DNA"/>
</dbReference>
<sequence length="142" mass="14860">MVSQLVVSLSCRPPAASAKPQERSSDRRVELSTLLGETSLRFALLAAAGVRDRLCSGPSRVPATGGGQLASDRVATKRRRRRLGTAACAGNQKTRAATWLSALRAGHAGEKAADDGSRARSEGLCKPQSLRAACTRQMASGT</sequence>
<evidence type="ECO:0000313" key="1">
    <source>
        <dbReference type="EMBL" id="KAG7393960.1"/>
    </source>
</evidence>
<name>A0A8T1WQ20_9STRA</name>
<reference evidence="1" key="1">
    <citation type="submission" date="2021-02" db="EMBL/GenBank/DDBJ databases">
        <authorList>
            <person name="Palmer J.M."/>
        </authorList>
    </citation>
    <scope>NUCLEOTIDE SEQUENCE</scope>
    <source>
        <strain evidence="1">SCRP734</strain>
    </source>
</reference>
<organism evidence="1 2">
    <name type="scientific">Phytophthora pseudosyringae</name>
    <dbReference type="NCBI Taxonomy" id="221518"/>
    <lineage>
        <taxon>Eukaryota</taxon>
        <taxon>Sar</taxon>
        <taxon>Stramenopiles</taxon>
        <taxon>Oomycota</taxon>
        <taxon>Peronosporomycetes</taxon>
        <taxon>Peronosporales</taxon>
        <taxon>Peronosporaceae</taxon>
        <taxon>Phytophthora</taxon>
    </lineage>
</organism>
<proteinExistence type="predicted"/>
<dbReference type="AlphaFoldDB" id="A0A8T1WQ20"/>
<dbReference type="Proteomes" id="UP000694044">
    <property type="component" value="Unassembled WGS sequence"/>
</dbReference>
<protein>
    <submittedName>
        <fullName evidence="1">Uncharacterized protein</fullName>
    </submittedName>
</protein>
<accession>A0A8T1WQ20</accession>